<comment type="caution">
    <text evidence="2">The sequence shown here is derived from an EMBL/GenBank/DDBJ whole genome shotgun (WGS) entry which is preliminary data.</text>
</comment>
<dbReference type="InterPro" id="IPR040348">
    <property type="entry name" value="POLAR-like"/>
</dbReference>
<sequence length="348" mass="40064">MGSEGCCSDTIIGGAARRGSKKRESLTNFSCISPRLILSRWFNGENLRSSEKAVDRGEKKGKVWGRFDVKSKNKAVKCSMKCHASSSSSPEEPEHAKEASFNLGIGFGLIYLIAASRNELSQMVELHKQTKMLLQNLRTEFQNQENRLLMPSESRISHSLSKPGAQEVLCTKENVSLQLSSSDDIEKSEIDLGYSRYPNKKIYRRDRSLRMDQLEAELETEFCRLQLQMDNEYMLEYKRQQCTEMNLEDTAPEDSFSTSSKEIIDQPELREYYGVHPGELACRLHELLEERQQERIKELESALECAMHKLHEKERELSWWKDTATFISPFQSLACRSRRKIPSQTLES</sequence>
<keyword evidence="1" id="KW-0175">Coiled coil</keyword>
<dbReference type="EMBL" id="JBFOLJ010000004">
    <property type="protein sequence ID" value="KAL2544666.1"/>
    <property type="molecule type" value="Genomic_DNA"/>
</dbReference>
<reference evidence="3" key="1">
    <citation type="submission" date="2024-07" db="EMBL/GenBank/DDBJ databases">
        <title>Two chromosome-level genome assemblies of Korean endemic species Abeliophyllum distichum and Forsythia ovata (Oleaceae).</title>
        <authorList>
            <person name="Jang H."/>
        </authorList>
    </citation>
    <scope>NUCLEOTIDE SEQUENCE [LARGE SCALE GENOMIC DNA]</scope>
</reference>
<accession>A0ABD1W4S4</accession>
<dbReference type="AlphaFoldDB" id="A0ABD1W4S4"/>
<feature type="coiled-coil region" evidence="1">
    <location>
        <begin position="289"/>
        <end position="316"/>
    </location>
</feature>
<name>A0ABD1W4S4_9LAMI</name>
<evidence type="ECO:0000313" key="3">
    <source>
        <dbReference type="Proteomes" id="UP001604277"/>
    </source>
</evidence>
<dbReference type="Proteomes" id="UP001604277">
    <property type="component" value="Unassembled WGS sequence"/>
</dbReference>
<proteinExistence type="predicted"/>
<keyword evidence="3" id="KW-1185">Reference proteome</keyword>
<gene>
    <name evidence="2" type="ORF">Fot_13899</name>
</gene>
<organism evidence="2 3">
    <name type="scientific">Forsythia ovata</name>
    <dbReference type="NCBI Taxonomy" id="205694"/>
    <lineage>
        <taxon>Eukaryota</taxon>
        <taxon>Viridiplantae</taxon>
        <taxon>Streptophyta</taxon>
        <taxon>Embryophyta</taxon>
        <taxon>Tracheophyta</taxon>
        <taxon>Spermatophyta</taxon>
        <taxon>Magnoliopsida</taxon>
        <taxon>eudicotyledons</taxon>
        <taxon>Gunneridae</taxon>
        <taxon>Pentapetalae</taxon>
        <taxon>asterids</taxon>
        <taxon>lamiids</taxon>
        <taxon>Lamiales</taxon>
        <taxon>Oleaceae</taxon>
        <taxon>Forsythieae</taxon>
        <taxon>Forsythia</taxon>
    </lineage>
</organism>
<dbReference type="PANTHER" id="PTHR33476:SF22">
    <property type="entry name" value="PROTEIN POLAR LOCALIZATION DURING ASYMMETRIC DIVISION AND REDISTRIBUTION"/>
    <property type="match status" value="1"/>
</dbReference>
<evidence type="ECO:0000313" key="2">
    <source>
        <dbReference type="EMBL" id="KAL2544666.1"/>
    </source>
</evidence>
<dbReference type="PANTHER" id="PTHR33476">
    <property type="entry name" value="EMB|CAB62613.1"/>
    <property type="match status" value="1"/>
</dbReference>
<evidence type="ECO:0000256" key="1">
    <source>
        <dbReference type="SAM" id="Coils"/>
    </source>
</evidence>
<protein>
    <submittedName>
        <fullName evidence="2">Protein POLAR DURING ASYMMETRIC DIVISION AND REDISTRIBUTION</fullName>
    </submittedName>
</protein>